<reference evidence="3" key="1">
    <citation type="submission" date="2016-10" db="EMBL/GenBank/DDBJ databases">
        <authorList>
            <person name="Varghese N."/>
            <person name="Submissions S."/>
        </authorList>
    </citation>
    <scope>NUCLEOTIDE SEQUENCE [LARGE SCALE GENOMIC DNA]</scope>
    <source>
        <strain evidence="3">CGMCC 4.7042</strain>
    </source>
</reference>
<name>A0A1H0E3A2_9ACTN</name>
<proteinExistence type="predicted"/>
<dbReference type="GeneID" id="40834611"/>
<keyword evidence="1" id="KW-0732">Signal</keyword>
<keyword evidence="3" id="KW-1185">Reference proteome</keyword>
<feature type="chain" id="PRO_5011678795" description="DUF3558 domain-containing protein" evidence="1">
    <location>
        <begin position="24"/>
        <end position="183"/>
    </location>
</feature>
<evidence type="ECO:0000256" key="1">
    <source>
        <dbReference type="SAM" id="SignalP"/>
    </source>
</evidence>
<protein>
    <recommendedName>
        <fullName evidence="4">DUF3558 domain-containing protein</fullName>
    </recommendedName>
</protein>
<organism evidence="2 3">
    <name type="scientific">Streptomyces wuyuanensis</name>
    <dbReference type="NCBI Taxonomy" id="1196353"/>
    <lineage>
        <taxon>Bacteria</taxon>
        <taxon>Bacillati</taxon>
        <taxon>Actinomycetota</taxon>
        <taxon>Actinomycetes</taxon>
        <taxon>Kitasatosporales</taxon>
        <taxon>Streptomycetaceae</taxon>
        <taxon>Streptomyces</taxon>
    </lineage>
</organism>
<feature type="signal peptide" evidence="1">
    <location>
        <begin position="1"/>
        <end position="23"/>
    </location>
</feature>
<accession>A0A1H0E3A2</accession>
<dbReference type="EMBL" id="FNHI01000039">
    <property type="protein sequence ID" value="SDN76816.1"/>
    <property type="molecule type" value="Genomic_DNA"/>
</dbReference>
<dbReference type="Proteomes" id="UP000199063">
    <property type="component" value="Unassembled WGS sequence"/>
</dbReference>
<dbReference type="RefSeq" id="WP_143041595.1">
    <property type="nucleotide sequence ID" value="NZ_FNHI01000039.1"/>
</dbReference>
<dbReference type="AlphaFoldDB" id="A0A1H0E3A2"/>
<dbReference type="STRING" id="1196353.SAMN05444921_13910"/>
<evidence type="ECO:0000313" key="2">
    <source>
        <dbReference type="EMBL" id="SDN76816.1"/>
    </source>
</evidence>
<dbReference type="PROSITE" id="PS51257">
    <property type="entry name" value="PROKAR_LIPOPROTEIN"/>
    <property type="match status" value="1"/>
</dbReference>
<gene>
    <name evidence="2" type="ORF">SAMN05444921_13910</name>
</gene>
<evidence type="ECO:0008006" key="4">
    <source>
        <dbReference type="Google" id="ProtNLM"/>
    </source>
</evidence>
<dbReference type="OrthoDB" id="4337996at2"/>
<sequence>MTRKVLSGATTSVIIACFALSLAACGGGQDYTVPQEACGIPLSEEKLKPFLFDGERLEITRGSLIETGSSSQGACEIRVDGKMVAHLRVDKVDKLYDPMDPSEEFRFTNRQKMSNLPFDGVGALGDSRAMVSTGCSGPKAAYLIAYVTVDGQTGGDVTERRKNIEALTLDLVPKVKKELGCTA</sequence>
<evidence type="ECO:0000313" key="3">
    <source>
        <dbReference type="Proteomes" id="UP000199063"/>
    </source>
</evidence>